<dbReference type="PRINTS" id="PR00834">
    <property type="entry name" value="PROTEASES2C"/>
</dbReference>
<evidence type="ECO:0000256" key="12">
    <source>
        <dbReference type="ARBA" id="ARBA00023016"/>
    </source>
</evidence>
<dbReference type="SUPFAM" id="SSF50156">
    <property type="entry name" value="PDZ domain-like"/>
    <property type="match status" value="2"/>
</dbReference>
<evidence type="ECO:0000256" key="16">
    <source>
        <dbReference type="SAM" id="MobiDB-lite"/>
    </source>
</evidence>
<dbReference type="AlphaFoldDB" id="A0A512DHB0"/>
<keyword evidence="6 18" id="KW-0645">Protease</keyword>
<dbReference type="Gene3D" id="2.30.42.60">
    <property type="match status" value="1"/>
</dbReference>
<dbReference type="PANTHER" id="PTHR43343">
    <property type="entry name" value="PEPTIDASE S12"/>
    <property type="match status" value="1"/>
</dbReference>
<evidence type="ECO:0000256" key="10">
    <source>
        <dbReference type="ARBA" id="ARBA00022801"/>
    </source>
</evidence>
<feature type="active site" description="Charge relay system" evidence="14">
    <location>
        <position position="142"/>
    </location>
</feature>
<dbReference type="Gene3D" id="2.30.42.10">
    <property type="match status" value="1"/>
</dbReference>
<evidence type="ECO:0000256" key="3">
    <source>
        <dbReference type="ARBA" id="ARBA00010541"/>
    </source>
</evidence>
<dbReference type="InterPro" id="IPR009003">
    <property type="entry name" value="Peptidase_S1_PA"/>
</dbReference>
<feature type="active site" description="Charge relay system" evidence="14">
    <location>
        <position position="246"/>
    </location>
</feature>
<dbReference type="GO" id="GO:0006508">
    <property type="term" value="P:proteolysis"/>
    <property type="evidence" value="ECO:0007669"/>
    <property type="project" value="UniProtKB-KW"/>
</dbReference>
<comment type="subcellular location">
    <subcellularLocation>
        <location evidence="2">Periplasm</location>
    </subcellularLocation>
</comment>
<protein>
    <recommendedName>
        <fullName evidence="5">Probable periplasmic serine endoprotease DegP-like</fullName>
        <ecNumber evidence="4">3.4.21.107</ecNumber>
    </recommendedName>
    <alternativeName>
        <fullName evidence="13">Protease Do</fullName>
    </alternativeName>
</protein>
<feature type="binding site" evidence="15">
    <location>
        <position position="172"/>
    </location>
    <ligand>
        <name>substrate</name>
    </ligand>
</feature>
<dbReference type="Pfam" id="PF13365">
    <property type="entry name" value="Trypsin_2"/>
    <property type="match status" value="1"/>
</dbReference>
<dbReference type="SMART" id="SM00228">
    <property type="entry name" value="PDZ"/>
    <property type="match status" value="2"/>
</dbReference>
<dbReference type="SUPFAM" id="SSF50494">
    <property type="entry name" value="Trypsin-like serine proteases"/>
    <property type="match status" value="1"/>
</dbReference>
<evidence type="ECO:0000256" key="5">
    <source>
        <dbReference type="ARBA" id="ARBA00013958"/>
    </source>
</evidence>
<evidence type="ECO:0000256" key="15">
    <source>
        <dbReference type="PIRSR" id="PIRSR611782-2"/>
    </source>
</evidence>
<evidence type="ECO:0000256" key="14">
    <source>
        <dbReference type="PIRSR" id="PIRSR611782-1"/>
    </source>
</evidence>
<keyword evidence="11" id="KW-0720">Serine protease</keyword>
<evidence type="ECO:0000259" key="17">
    <source>
        <dbReference type="PROSITE" id="PS50106"/>
    </source>
</evidence>
<keyword evidence="12" id="KW-0346">Stress response</keyword>
<comment type="similarity">
    <text evidence="3">Belongs to the peptidase S1C family.</text>
</comment>
<dbReference type="InterPro" id="IPR051201">
    <property type="entry name" value="Chloro_Bact_Ser_Proteases"/>
</dbReference>
<sequence length="510" mass="53079">MLSTSSIASPSIVGFSAGRLRKVAAAALLGTTILTGSVGLPANAFAAPQAISHELPGSFADLVERVTPAVVNVSTVQGSADSEQPRGMPGMPEFPPGSPFEEFFKQFQEQQRGARPKQQEKQQAQGSGFIVDAAGYVVTNNHVIDGAEEITVTTHDGAKLDAKLVGRDPKTDLALLKVEAGKPLPYLEFGDSDTARVGDWVIAIGNPFGLGGTVTSGIVSARGRDIQAGPYDDFLQLDASINRGNSGGPTFDVQGRVIGINTAIFSPNGGSVGIGFAIPSNLAKGVIAQLRETGTVSRGWLGVQIQQVTPEIAESLGLTQPKGALVADVTADSPAAKSKVQAGDVILSLDGRPVDTIKDLTRMVADSKTGSDVTLEVLRRGKRQNISVRLDQMPDQPKVAAATPAPESGATASHTVLGMQLSKLSEQSRRKYGLTEGIEGVLVVGTDESLGEVNLRPGDVITEVGSEPVAAPDQIAAKIKEAKEAGRGAVLLRVSRQGTEQFVAVSIKKA</sequence>
<comment type="catalytic activity">
    <reaction evidence="1">
        <text>Acts on substrates that are at least partially unfolded. The cleavage site P1 residue is normally between a pair of hydrophobic residues, such as Val-|-Val.</text>
        <dbReference type="EC" id="3.4.21.107"/>
    </reaction>
</comment>
<dbReference type="InterPro" id="IPR001940">
    <property type="entry name" value="Peptidase_S1C"/>
</dbReference>
<evidence type="ECO:0000256" key="8">
    <source>
        <dbReference type="ARBA" id="ARBA00022737"/>
    </source>
</evidence>
<keyword evidence="9" id="KW-0574">Periplasm</keyword>
<dbReference type="GO" id="GO:0004252">
    <property type="term" value="F:serine-type endopeptidase activity"/>
    <property type="evidence" value="ECO:0007669"/>
    <property type="project" value="InterPro"/>
</dbReference>
<dbReference type="InterPro" id="IPR001478">
    <property type="entry name" value="PDZ"/>
</dbReference>
<dbReference type="InterPro" id="IPR036034">
    <property type="entry name" value="PDZ_sf"/>
</dbReference>
<evidence type="ECO:0000313" key="19">
    <source>
        <dbReference type="Proteomes" id="UP000321523"/>
    </source>
</evidence>
<dbReference type="GO" id="GO:0042597">
    <property type="term" value="C:periplasmic space"/>
    <property type="evidence" value="ECO:0007669"/>
    <property type="project" value="UniProtKB-SubCell"/>
</dbReference>
<dbReference type="PROSITE" id="PS50106">
    <property type="entry name" value="PDZ"/>
    <property type="match status" value="1"/>
</dbReference>
<keyword evidence="8" id="KW-0677">Repeat</keyword>
<dbReference type="NCBIfam" id="TIGR02037">
    <property type="entry name" value="degP_htrA_DO"/>
    <property type="match status" value="1"/>
</dbReference>
<feature type="binding site" evidence="15">
    <location>
        <begin position="244"/>
        <end position="246"/>
    </location>
    <ligand>
        <name>substrate</name>
    </ligand>
</feature>
<evidence type="ECO:0000313" key="18">
    <source>
        <dbReference type="EMBL" id="GEO35855.1"/>
    </source>
</evidence>
<dbReference type="EMBL" id="BJYZ01000001">
    <property type="protein sequence ID" value="GEO35855.1"/>
    <property type="molecule type" value="Genomic_DNA"/>
</dbReference>
<dbReference type="InterPro" id="IPR011782">
    <property type="entry name" value="Pept_S1C_Do"/>
</dbReference>
<keyword evidence="7" id="KW-0732">Signal</keyword>
<dbReference type="Proteomes" id="UP000321523">
    <property type="component" value="Unassembled WGS sequence"/>
</dbReference>
<feature type="active site" description="Charge relay system" evidence="14">
    <location>
        <position position="172"/>
    </location>
</feature>
<accession>A0A512DHB0</accession>
<dbReference type="EC" id="3.4.21.107" evidence="4"/>
<evidence type="ECO:0000256" key="2">
    <source>
        <dbReference type="ARBA" id="ARBA00004418"/>
    </source>
</evidence>
<dbReference type="Gene3D" id="2.40.10.120">
    <property type="match status" value="1"/>
</dbReference>
<proteinExistence type="inferred from homology"/>
<name>A0A512DHB0_9PROT</name>
<evidence type="ECO:0000256" key="6">
    <source>
        <dbReference type="ARBA" id="ARBA00022670"/>
    </source>
</evidence>
<evidence type="ECO:0000256" key="7">
    <source>
        <dbReference type="ARBA" id="ARBA00022729"/>
    </source>
</evidence>
<keyword evidence="19" id="KW-1185">Reference proteome</keyword>
<evidence type="ECO:0000256" key="9">
    <source>
        <dbReference type="ARBA" id="ARBA00022764"/>
    </source>
</evidence>
<dbReference type="FunFam" id="2.40.10.120:FF:000007">
    <property type="entry name" value="Periplasmic serine endoprotease DegP-like"/>
    <property type="match status" value="1"/>
</dbReference>
<dbReference type="PANTHER" id="PTHR43343:SF3">
    <property type="entry name" value="PROTEASE DO-LIKE 8, CHLOROPLASTIC"/>
    <property type="match status" value="1"/>
</dbReference>
<dbReference type="RefSeq" id="WP_044431416.1">
    <property type="nucleotide sequence ID" value="NZ_BJYZ01000001.1"/>
</dbReference>
<evidence type="ECO:0000256" key="13">
    <source>
        <dbReference type="ARBA" id="ARBA00032850"/>
    </source>
</evidence>
<organism evidence="18 19">
    <name type="scientific">Skermanella aerolata</name>
    <dbReference type="NCBI Taxonomy" id="393310"/>
    <lineage>
        <taxon>Bacteria</taxon>
        <taxon>Pseudomonadati</taxon>
        <taxon>Pseudomonadota</taxon>
        <taxon>Alphaproteobacteria</taxon>
        <taxon>Rhodospirillales</taxon>
        <taxon>Azospirillaceae</taxon>
        <taxon>Skermanella</taxon>
    </lineage>
</organism>
<dbReference type="Pfam" id="PF13180">
    <property type="entry name" value="PDZ_2"/>
    <property type="match status" value="1"/>
</dbReference>
<gene>
    <name evidence="18" type="ORF">SAE02_00030</name>
</gene>
<comment type="caution">
    <text evidence="18">The sequence shown here is derived from an EMBL/GenBank/DDBJ whole genome shotgun (WGS) entry which is preliminary data.</text>
</comment>
<reference evidence="18 19" key="1">
    <citation type="submission" date="2019-07" db="EMBL/GenBank/DDBJ databases">
        <title>Whole genome shotgun sequence of Skermanella aerolata NBRC 106429.</title>
        <authorList>
            <person name="Hosoyama A."/>
            <person name="Uohara A."/>
            <person name="Ohji S."/>
            <person name="Ichikawa N."/>
        </authorList>
    </citation>
    <scope>NUCLEOTIDE SEQUENCE [LARGE SCALE GENOMIC DNA]</scope>
    <source>
        <strain evidence="18 19">NBRC 106429</strain>
    </source>
</reference>
<keyword evidence="10" id="KW-0378">Hydrolase</keyword>
<dbReference type="OrthoDB" id="9758917at2"/>
<feature type="domain" description="PDZ" evidence="17">
    <location>
        <begin position="302"/>
        <end position="381"/>
    </location>
</feature>
<dbReference type="CDD" id="cd10839">
    <property type="entry name" value="cpPDZ1_DegP-like"/>
    <property type="match status" value="1"/>
</dbReference>
<feature type="region of interest" description="Disordered" evidence="16">
    <location>
        <begin position="76"/>
        <end position="100"/>
    </location>
</feature>
<evidence type="ECO:0000256" key="11">
    <source>
        <dbReference type="ARBA" id="ARBA00022825"/>
    </source>
</evidence>
<evidence type="ECO:0000256" key="1">
    <source>
        <dbReference type="ARBA" id="ARBA00001772"/>
    </source>
</evidence>
<evidence type="ECO:0000256" key="4">
    <source>
        <dbReference type="ARBA" id="ARBA00013035"/>
    </source>
</evidence>
<feature type="binding site" evidence="15">
    <location>
        <position position="142"/>
    </location>
    <ligand>
        <name>substrate</name>
    </ligand>
</feature>